<dbReference type="InterPro" id="IPR023088">
    <property type="entry name" value="PDEase"/>
</dbReference>
<dbReference type="InterPro" id="IPR023174">
    <property type="entry name" value="PDEase_CS"/>
</dbReference>
<dbReference type="Gene3D" id="1.10.1300.10">
    <property type="entry name" value="3'5'-cyclic nucleotide phosphodiesterase, catalytic domain"/>
    <property type="match status" value="1"/>
</dbReference>
<sequence length="139" mass="15178">WLHVLMVRGGVLKALQVGDAGVLATYLAAAVHDVGHKGLNNDFLVKSGDALALLYNDLSPMENHHLATTFQLMTQEPTNFLIHAPSKVRETLRKQMIAMVLATDMRGHFTHTSLFKSKLGVSEGEEGMEGRQPSSTQLA</sequence>
<dbReference type="AlphaFoldDB" id="A0A6A0A5M2"/>
<gene>
    <name evidence="6" type="ORF">HaLaN_26171</name>
</gene>
<feature type="binding site" evidence="3">
    <location>
        <position position="33"/>
    </location>
    <ligand>
        <name>Zn(2+)</name>
        <dbReference type="ChEBI" id="CHEBI:29105"/>
        <label>2</label>
    </ligand>
</feature>
<organism evidence="6 7">
    <name type="scientific">Haematococcus lacustris</name>
    <name type="common">Green alga</name>
    <name type="synonym">Haematococcus pluvialis</name>
    <dbReference type="NCBI Taxonomy" id="44745"/>
    <lineage>
        <taxon>Eukaryota</taxon>
        <taxon>Viridiplantae</taxon>
        <taxon>Chlorophyta</taxon>
        <taxon>core chlorophytes</taxon>
        <taxon>Chlorophyceae</taxon>
        <taxon>CS clade</taxon>
        <taxon>Chlamydomonadales</taxon>
        <taxon>Haematococcaceae</taxon>
        <taxon>Haematococcus</taxon>
    </lineage>
</organism>
<dbReference type="EMBL" id="BLLF01003620">
    <property type="protein sequence ID" value="GFH27791.1"/>
    <property type="molecule type" value="Genomic_DNA"/>
</dbReference>
<comment type="caution">
    <text evidence="6">The sequence shown here is derived from an EMBL/GenBank/DDBJ whole genome shotgun (WGS) entry which is preliminary data.</text>
</comment>
<feature type="non-terminal residue" evidence="6">
    <location>
        <position position="139"/>
    </location>
</feature>
<dbReference type="InterPro" id="IPR002073">
    <property type="entry name" value="PDEase_catalytic_dom"/>
</dbReference>
<name>A0A6A0A5M2_HAELA</name>
<dbReference type="PROSITE" id="PS00126">
    <property type="entry name" value="PDEASE_I_1"/>
    <property type="match status" value="1"/>
</dbReference>
<evidence type="ECO:0000259" key="5">
    <source>
        <dbReference type="PROSITE" id="PS51845"/>
    </source>
</evidence>
<evidence type="ECO:0000313" key="7">
    <source>
        <dbReference type="Proteomes" id="UP000485058"/>
    </source>
</evidence>
<proteinExistence type="predicted"/>
<dbReference type="PROSITE" id="PS51845">
    <property type="entry name" value="PDEASE_I_2"/>
    <property type="match status" value="1"/>
</dbReference>
<keyword evidence="7" id="KW-1185">Reference proteome</keyword>
<evidence type="ECO:0000256" key="1">
    <source>
        <dbReference type="ARBA" id="ARBA00022723"/>
    </source>
</evidence>
<feature type="domain" description="PDEase" evidence="5">
    <location>
        <begin position="1"/>
        <end position="139"/>
    </location>
</feature>
<dbReference type="Pfam" id="PF00233">
    <property type="entry name" value="PDEase_I"/>
    <property type="match status" value="1"/>
</dbReference>
<accession>A0A6A0A5M2</accession>
<feature type="region of interest" description="Disordered" evidence="4">
    <location>
        <begin position="120"/>
        <end position="139"/>
    </location>
</feature>
<feature type="non-terminal residue" evidence="6">
    <location>
        <position position="1"/>
    </location>
</feature>
<reference evidence="6 7" key="1">
    <citation type="submission" date="2020-02" db="EMBL/GenBank/DDBJ databases">
        <title>Draft genome sequence of Haematococcus lacustris strain NIES-144.</title>
        <authorList>
            <person name="Morimoto D."/>
            <person name="Nakagawa S."/>
            <person name="Yoshida T."/>
            <person name="Sawayama S."/>
        </authorList>
    </citation>
    <scope>NUCLEOTIDE SEQUENCE [LARGE SCALE GENOMIC DNA]</scope>
    <source>
        <strain evidence="6 7">NIES-144</strain>
    </source>
</reference>
<dbReference type="Proteomes" id="UP000485058">
    <property type="component" value="Unassembled WGS sequence"/>
</dbReference>
<dbReference type="GO" id="GO:0046872">
    <property type="term" value="F:metal ion binding"/>
    <property type="evidence" value="ECO:0007669"/>
    <property type="project" value="UniProtKB-KW"/>
</dbReference>
<protein>
    <submittedName>
        <fullName evidence="6">3'5'-cyclic nucleotide phosphodiesterase</fullName>
    </submittedName>
</protein>
<dbReference type="InterPro" id="IPR003607">
    <property type="entry name" value="HD/PDEase_dom"/>
</dbReference>
<dbReference type="PRINTS" id="PR00387">
    <property type="entry name" value="PDIESTERASE1"/>
</dbReference>
<evidence type="ECO:0000256" key="4">
    <source>
        <dbReference type="SAM" id="MobiDB-lite"/>
    </source>
</evidence>
<keyword evidence="1 3" id="KW-0479">Metal-binding</keyword>
<evidence type="ECO:0000313" key="6">
    <source>
        <dbReference type="EMBL" id="GFH27791.1"/>
    </source>
</evidence>
<evidence type="ECO:0000256" key="3">
    <source>
        <dbReference type="PIRSR" id="PIRSR623088-3"/>
    </source>
</evidence>
<feature type="binding site" evidence="3">
    <location>
        <position position="33"/>
    </location>
    <ligand>
        <name>Zn(2+)</name>
        <dbReference type="ChEBI" id="CHEBI:29105"/>
        <label>1</label>
    </ligand>
</feature>
<dbReference type="SUPFAM" id="SSF109604">
    <property type="entry name" value="HD-domain/PDEase-like"/>
    <property type="match status" value="1"/>
</dbReference>
<dbReference type="GO" id="GO:0007165">
    <property type="term" value="P:signal transduction"/>
    <property type="evidence" value="ECO:0007669"/>
    <property type="project" value="InterPro"/>
</dbReference>
<dbReference type="PANTHER" id="PTHR11347">
    <property type="entry name" value="CYCLIC NUCLEOTIDE PHOSPHODIESTERASE"/>
    <property type="match status" value="1"/>
</dbReference>
<feature type="binding site" evidence="3">
    <location>
        <position position="32"/>
    </location>
    <ligand>
        <name>Zn(2+)</name>
        <dbReference type="ChEBI" id="CHEBI:29105"/>
        <label>1</label>
    </ligand>
</feature>
<dbReference type="CDD" id="cd00077">
    <property type="entry name" value="HDc"/>
    <property type="match status" value="1"/>
</dbReference>
<dbReference type="GO" id="GO:0004114">
    <property type="term" value="F:3',5'-cyclic-nucleotide phosphodiesterase activity"/>
    <property type="evidence" value="ECO:0007669"/>
    <property type="project" value="InterPro"/>
</dbReference>
<evidence type="ECO:0000256" key="2">
    <source>
        <dbReference type="ARBA" id="ARBA00022801"/>
    </source>
</evidence>
<dbReference type="InterPro" id="IPR036971">
    <property type="entry name" value="PDEase_catalytic_dom_sf"/>
</dbReference>
<keyword evidence="2" id="KW-0378">Hydrolase</keyword>